<dbReference type="Proteomes" id="UP000887159">
    <property type="component" value="Unassembled WGS sequence"/>
</dbReference>
<accession>A0A8X6RBZ4</accession>
<proteinExistence type="predicted"/>
<name>A0A8X6RBZ4_TRICX</name>
<organism evidence="1 2">
    <name type="scientific">Trichonephila clavipes</name>
    <name type="common">Golden silk orbweaver</name>
    <name type="synonym">Nephila clavipes</name>
    <dbReference type="NCBI Taxonomy" id="2585209"/>
    <lineage>
        <taxon>Eukaryota</taxon>
        <taxon>Metazoa</taxon>
        <taxon>Ecdysozoa</taxon>
        <taxon>Arthropoda</taxon>
        <taxon>Chelicerata</taxon>
        <taxon>Arachnida</taxon>
        <taxon>Araneae</taxon>
        <taxon>Araneomorphae</taxon>
        <taxon>Entelegynae</taxon>
        <taxon>Araneoidea</taxon>
        <taxon>Nephilidae</taxon>
        <taxon>Trichonephila</taxon>
    </lineage>
</organism>
<evidence type="ECO:0000313" key="1">
    <source>
        <dbReference type="EMBL" id="GFX87570.1"/>
    </source>
</evidence>
<gene>
    <name evidence="1" type="ORF">TNCV_1331011</name>
</gene>
<evidence type="ECO:0000313" key="2">
    <source>
        <dbReference type="Proteomes" id="UP000887159"/>
    </source>
</evidence>
<sequence>MGSLRGLSSLNRVFFHPSSQIGTLSQNNTTNQVNASTNLHINSFPLDVGKLTPDPKDLVAQVVRKSSLARPPDTYRRHPD</sequence>
<dbReference type="EMBL" id="BMAU01021035">
    <property type="protein sequence ID" value="GFX87570.1"/>
    <property type="molecule type" value="Genomic_DNA"/>
</dbReference>
<protein>
    <submittedName>
        <fullName evidence="1">Uncharacterized protein</fullName>
    </submittedName>
</protein>
<dbReference type="AlphaFoldDB" id="A0A8X6RBZ4"/>
<reference evidence="1" key="1">
    <citation type="submission" date="2020-08" db="EMBL/GenBank/DDBJ databases">
        <title>Multicomponent nature underlies the extraordinary mechanical properties of spider dragline silk.</title>
        <authorList>
            <person name="Kono N."/>
            <person name="Nakamura H."/>
            <person name="Mori M."/>
            <person name="Yoshida Y."/>
            <person name="Ohtoshi R."/>
            <person name="Malay A.D."/>
            <person name="Moran D.A.P."/>
            <person name="Tomita M."/>
            <person name="Numata K."/>
            <person name="Arakawa K."/>
        </authorList>
    </citation>
    <scope>NUCLEOTIDE SEQUENCE</scope>
</reference>
<keyword evidence="2" id="KW-1185">Reference proteome</keyword>
<comment type="caution">
    <text evidence="1">The sequence shown here is derived from an EMBL/GenBank/DDBJ whole genome shotgun (WGS) entry which is preliminary data.</text>
</comment>